<dbReference type="InterPro" id="IPR036388">
    <property type="entry name" value="WH-like_DNA-bd_sf"/>
</dbReference>
<name>A0AAI8V963_9PEZI</name>
<feature type="region of interest" description="Disordered" evidence="6">
    <location>
        <begin position="343"/>
        <end position="443"/>
    </location>
</feature>
<dbReference type="Pfam" id="PF00250">
    <property type="entry name" value="Forkhead"/>
    <property type="match status" value="1"/>
</dbReference>
<feature type="region of interest" description="Disordered" evidence="6">
    <location>
        <begin position="103"/>
        <end position="160"/>
    </location>
</feature>
<feature type="compositionally biased region" description="Low complexity" evidence="6">
    <location>
        <begin position="145"/>
        <end position="156"/>
    </location>
</feature>
<feature type="compositionally biased region" description="Polar residues" evidence="6">
    <location>
        <begin position="29"/>
        <end position="47"/>
    </location>
</feature>
<proteinExistence type="predicted"/>
<dbReference type="InterPro" id="IPR045912">
    <property type="entry name" value="FOXJ2/3-like"/>
</dbReference>
<dbReference type="GO" id="GO:0005634">
    <property type="term" value="C:nucleus"/>
    <property type="evidence" value="ECO:0007669"/>
    <property type="project" value="UniProtKB-SubCell"/>
</dbReference>
<keyword evidence="4 5" id="KW-0539">Nucleus</keyword>
<evidence type="ECO:0000256" key="3">
    <source>
        <dbReference type="ARBA" id="ARBA00023163"/>
    </source>
</evidence>
<sequence>MRQTYCDGLPVSYSASSSTSATDPARHCATQSPTGGSTDLDSVESFYTTPPDLHAAEPVSQLLQLPPTSSYPGFINTDFQGYTHPQPPLQAQLRSFAPLPTQGMWPTPPPSTTYEGEDTDGHSFQSSPMSGNSAVHPAAHYPVDSSAASPRSWSSPGAQQVGFPPDIWRSSEQFSPYNMGVGTPSSYEEHYYQQMAPSTYGSGRFTLRNEISMHPAHFGHQDTPPMMPDIPEPSATLSSNGDSPRLKEEEFGSPYQLDEDEEMQDAGHRGQQAGEEGSKVDEPYAQLIYRSFMSRERHAMTLQEIYQWFRDNTEKAKNEASKGWQNSIRHNLSMNAAFVKRDRKAGPGEPAVDPGETKKSTEWVLEDWAVTDGVQSTTRYRKGNPSRRGGPGSHGRSHGNPSARASSGRKGGITASKTKAAASRRSTANRTHRPGFLGSHSDHLHESMYDRSAAYHYVSNGRDAAVTPPETDPTELLFRDPMNAAGLAAGSVGGHGYPYNNHPHHQQLHPAYSQQGHPGIYTIDNLAGVYQPPTHASGRIPGTATTLPSSYNALFAAMEPDEEGRLDRFNSMFWQDPGTGSGGAYQP</sequence>
<feature type="region of interest" description="Disordered" evidence="6">
    <location>
        <begin position="222"/>
        <end position="250"/>
    </location>
</feature>
<dbReference type="InterPro" id="IPR036390">
    <property type="entry name" value="WH_DNA-bd_sf"/>
</dbReference>
<evidence type="ECO:0000313" key="8">
    <source>
        <dbReference type="EMBL" id="CAJ2500644.1"/>
    </source>
</evidence>
<dbReference type="EMBL" id="CAUWAG010000003">
    <property type="protein sequence ID" value="CAJ2500644.1"/>
    <property type="molecule type" value="Genomic_DNA"/>
</dbReference>
<feature type="compositionally biased region" description="Low complexity" evidence="6">
    <location>
        <begin position="12"/>
        <end position="22"/>
    </location>
</feature>
<dbReference type="PANTHER" id="PTHR46078:SF2">
    <property type="entry name" value="FORK-HEAD DOMAIN-CONTAINING PROTEIN"/>
    <property type="match status" value="1"/>
</dbReference>
<dbReference type="SUPFAM" id="SSF46785">
    <property type="entry name" value="Winged helix' DNA-binding domain"/>
    <property type="match status" value="1"/>
</dbReference>
<keyword evidence="9" id="KW-1185">Reference proteome</keyword>
<dbReference type="AlphaFoldDB" id="A0AAI8V963"/>
<comment type="subcellular location">
    <subcellularLocation>
        <location evidence="5">Nucleus</location>
    </subcellularLocation>
</comment>
<evidence type="ECO:0000256" key="4">
    <source>
        <dbReference type="ARBA" id="ARBA00023242"/>
    </source>
</evidence>
<dbReference type="GO" id="GO:0000978">
    <property type="term" value="F:RNA polymerase II cis-regulatory region sequence-specific DNA binding"/>
    <property type="evidence" value="ECO:0007669"/>
    <property type="project" value="TreeGrafter"/>
</dbReference>
<feature type="domain" description="Fork-head" evidence="7">
    <location>
        <begin position="279"/>
        <end position="384"/>
    </location>
</feature>
<keyword evidence="2 5" id="KW-0238">DNA-binding</keyword>
<dbReference type="InterPro" id="IPR001766">
    <property type="entry name" value="Fork_head_dom"/>
</dbReference>
<comment type="caution">
    <text evidence="8">The sequence shown here is derived from an EMBL/GenBank/DDBJ whole genome shotgun (WGS) entry which is preliminary data.</text>
</comment>
<evidence type="ECO:0000256" key="5">
    <source>
        <dbReference type="PROSITE-ProRule" id="PRU00089"/>
    </source>
</evidence>
<accession>A0AAI8V963</accession>
<dbReference type="PROSITE" id="PS50039">
    <property type="entry name" value="FORK_HEAD_3"/>
    <property type="match status" value="1"/>
</dbReference>
<gene>
    <name evidence="8" type="ORF">KHLLAP_LOCUS1112</name>
</gene>
<dbReference type="PANTHER" id="PTHR46078">
    <property type="entry name" value="FORKHEAD BOX PROTEIN J2 FAMILY MEMBER"/>
    <property type="match status" value="1"/>
</dbReference>
<dbReference type="Proteomes" id="UP001295740">
    <property type="component" value="Unassembled WGS sequence"/>
</dbReference>
<evidence type="ECO:0000256" key="1">
    <source>
        <dbReference type="ARBA" id="ARBA00023015"/>
    </source>
</evidence>
<evidence type="ECO:0000256" key="6">
    <source>
        <dbReference type="SAM" id="MobiDB-lite"/>
    </source>
</evidence>
<evidence type="ECO:0000259" key="7">
    <source>
        <dbReference type="PROSITE" id="PS50039"/>
    </source>
</evidence>
<reference evidence="8" key="1">
    <citation type="submission" date="2023-10" db="EMBL/GenBank/DDBJ databases">
        <authorList>
            <person name="Hackl T."/>
        </authorList>
    </citation>
    <scope>NUCLEOTIDE SEQUENCE</scope>
</reference>
<keyword evidence="1" id="KW-0805">Transcription regulation</keyword>
<dbReference type="SMART" id="SM00339">
    <property type="entry name" value="FH"/>
    <property type="match status" value="1"/>
</dbReference>
<feature type="DNA-binding region" description="Fork-head" evidence="5">
    <location>
        <begin position="279"/>
        <end position="384"/>
    </location>
</feature>
<dbReference type="Gene3D" id="1.10.10.10">
    <property type="entry name" value="Winged helix-like DNA-binding domain superfamily/Winged helix DNA-binding domain"/>
    <property type="match status" value="1"/>
</dbReference>
<feature type="compositionally biased region" description="Low complexity" evidence="6">
    <location>
        <begin position="414"/>
        <end position="428"/>
    </location>
</feature>
<feature type="region of interest" description="Disordered" evidence="6">
    <location>
        <begin position="1"/>
        <end position="47"/>
    </location>
</feature>
<organism evidence="8 9">
    <name type="scientific">Anthostomella pinea</name>
    <dbReference type="NCBI Taxonomy" id="933095"/>
    <lineage>
        <taxon>Eukaryota</taxon>
        <taxon>Fungi</taxon>
        <taxon>Dikarya</taxon>
        <taxon>Ascomycota</taxon>
        <taxon>Pezizomycotina</taxon>
        <taxon>Sordariomycetes</taxon>
        <taxon>Xylariomycetidae</taxon>
        <taxon>Xylariales</taxon>
        <taxon>Xylariaceae</taxon>
        <taxon>Anthostomella</taxon>
    </lineage>
</organism>
<keyword evidence="3" id="KW-0804">Transcription</keyword>
<dbReference type="GO" id="GO:0000981">
    <property type="term" value="F:DNA-binding transcription factor activity, RNA polymerase II-specific"/>
    <property type="evidence" value="ECO:0007669"/>
    <property type="project" value="TreeGrafter"/>
</dbReference>
<feature type="compositionally biased region" description="Polar residues" evidence="6">
    <location>
        <begin position="122"/>
        <end position="133"/>
    </location>
</feature>
<evidence type="ECO:0000256" key="2">
    <source>
        <dbReference type="ARBA" id="ARBA00023125"/>
    </source>
</evidence>
<evidence type="ECO:0000313" key="9">
    <source>
        <dbReference type="Proteomes" id="UP001295740"/>
    </source>
</evidence>
<protein>
    <submittedName>
        <fullName evidence="8">Uu.00g034970.m01.CDS01</fullName>
    </submittedName>
</protein>
<dbReference type="PROSITE" id="PS00658">
    <property type="entry name" value="FORK_HEAD_2"/>
    <property type="match status" value="1"/>
</dbReference>
<dbReference type="InterPro" id="IPR030456">
    <property type="entry name" value="TF_fork_head_CS_2"/>
</dbReference>
<dbReference type="PRINTS" id="PR00053">
    <property type="entry name" value="FORKHEAD"/>
</dbReference>